<reference evidence="1 2" key="3">
    <citation type="journal article" date="2013" name="Rice">
        <title>Improvement of the Oryza sativa Nipponbare reference genome using next generation sequence and optical map data.</title>
        <authorList>
            <person name="Kawahara Y."/>
            <person name="de la Bastide M."/>
            <person name="Hamilton J.P."/>
            <person name="Kanamori H."/>
            <person name="McCombie W.R."/>
            <person name="Ouyang S."/>
            <person name="Schwartz D.C."/>
            <person name="Tanaka T."/>
            <person name="Wu J."/>
            <person name="Zhou S."/>
            <person name="Childs K.L."/>
            <person name="Davidson R.M."/>
            <person name="Lin H."/>
            <person name="Quesada-Ocampo L."/>
            <person name="Vaillancourt B."/>
            <person name="Sakai H."/>
            <person name="Lee S.S."/>
            <person name="Kim J."/>
            <person name="Numa H."/>
            <person name="Itoh T."/>
            <person name="Buell C.R."/>
            <person name="Matsumoto T."/>
        </authorList>
    </citation>
    <scope>NUCLEOTIDE SEQUENCE [LARGE SCALE GENOMIC DNA]</scope>
    <source>
        <strain evidence="2">cv. Nipponbare</strain>
    </source>
</reference>
<keyword evidence="2" id="KW-1185">Reference proteome</keyword>
<evidence type="ECO:0000313" key="1">
    <source>
        <dbReference type="EMBL" id="BAS73561.1"/>
    </source>
</evidence>
<proteinExistence type="predicted"/>
<sequence length="121" mass="13081">MILTCSSGRALRLEAEQRRGLVRQIGDPERCYCFCHPKAAATPSTMMEVTIETRDVGCRELAACFCLPSLPDGQPPTPKPPTSSVPINRGGMELAQVLRGGATSYSRSVVAPSPMDPTIYR</sequence>
<protein>
    <submittedName>
        <fullName evidence="1">Os01g0664300 protein</fullName>
    </submittedName>
</protein>
<gene>
    <name evidence="1" type="ordered locus">Os01g0664300</name>
    <name evidence="1" type="ORF">OSNPB_010664300</name>
</gene>
<dbReference type="Proteomes" id="UP000059680">
    <property type="component" value="Chromosome 1"/>
</dbReference>
<dbReference type="AlphaFoldDB" id="A0A0N7KDG6"/>
<accession>A0A0N7KDG6</accession>
<evidence type="ECO:0000313" key="2">
    <source>
        <dbReference type="Proteomes" id="UP000059680"/>
    </source>
</evidence>
<dbReference type="PaxDb" id="39947-A0A0N7KDG6"/>
<reference evidence="1 2" key="2">
    <citation type="journal article" date="2013" name="Plant Cell Physiol.">
        <title>Rice Annotation Project Database (RAP-DB): an integrative and interactive database for rice genomics.</title>
        <authorList>
            <person name="Sakai H."/>
            <person name="Lee S.S."/>
            <person name="Tanaka T."/>
            <person name="Numa H."/>
            <person name="Kim J."/>
            <person name="Kawahara Y."/>
            <person name="Wakimoto H."/>
            <person name="Yang C.C."/>
            <person name="Iwamoto M."/>
            <person name="Abe T."/>
            <person name="Yamada Y."/>
            <person name="Muto A."/>
            <person name="Inokuchi H."/>
            <person name="Ikemura T."/>
            <person name="Matsumoto T."/>
            <person name="Sasaki T."/>
            <person name="Itoh T."/>
        </authorList>
    </citation>
    <scope>NUCLEOTIDE SEQUENCE [LARGE SCALE GENOMIC DNA]</scope>
    <source>
        <strain evidence="2">cv. Nipponbare</strain>
    </source>
</reference>
<name>A0A0N7KDG6_ORYSJ</name>
<dbReference type="EMBL" id="AP014957">
    <property type="protein sequence ID" value="BAS73561.1"/>
    <property type="molecule type" value="Genomic_DNA"/>
</dbReference>
<organism evidence="1 2">
    <name type="scientific">Oryza sativa subsp. japonica</name>
    <name type="common">Rice</name>
    <dbReference type="NCBI Taxonomy" id="39947"/>
    <lineage>
        <taxon>Eukaryota</taxon>
        <taxon>Viridiplantae</taxon>
        <taxon>Streptophyta</taxon>
        <taxon>Embryophyta</taxon>
        <taxon>Tracheophyta</taxon>
        <taxon>Spermatophyta</taxon>
        <taxon>Magnoliopsida</taxon>
        <taxon>Liliopsida</taxon>
        <taxon>Poales</taxon>
        <taxon>Poaceae</taxon>
        <taxon>BOP clade</taxon>
        <taxon>Oryzoideae</taxon>
        <taxon>Oryzeae</taxon>
        <taxon>Oryzinae</taxon>
        <taxon>Oryza</taxon>
        <taxon>Oryza sativa</taxon>
    </lineage>
</organism>
<dbReference type="InParanoid" id="A0A0N7KDG6"/>
<reference evidence="2" key="1">
    <citation type="journal article" date="2005" name="Nature">
        <title>The map-based sequence of the rice genome.</title>
        <authorList>
            <consortium name="International rice genome sequencing project (IRGSP)"/>
            <person name="Matsumoto T."/>
            <person name="Wu J."/>
            <person name="Kanamori H."/>
            <person name="Katayose Y."/>
            <person name="Fujisawa M."/>
            <person name="Namiki N."/>
            <person name="Mizuno H."/>
            <person name="Yamamoto K."/>
            <person name="Antonio B.A."/>
            <person name="Baba T."/>
            <person name="Sakata K."/>
            <person name="Nagamura Y."/>
            <person name="Aoki H."/>
            <person name="Arikawa K."/>
            <person name="Arita K."/>
            <person name="Bito T."/>
            <person name="Chiden Y."/>
            <person name="Fujitsuka N."/>
            <person name="Fukunaka R."/>
            <person name="Hamada M."/>
            <person name="Harada C."/>
            <person name="Hayashi A."/>
            <person name="Hijishita S."/>
            <person name="Honda M."/>
            <person name="Hosokawa S."/>
            <person name="Ichikawa Y."/>
            <person name="Idonuma A."/>
            <person name="Iijima M."/>
            <person name="Ikeda M."/>
            <person name="Ikeno M."/>
            <person name="Ito K."/>
            <person name="Ito S."/>
            <person name="Ito T."/>
            <person name="Ito Y."/>
            <person name="Ito Y."/>
            <person name="Iwabuchi A."/>
            <person name="Kamiya K."/>
            <person name="Karasawa W."/>
            <person name="Kurita K."/>
            <person name="Katagiri S."/>
            <person name="Kikuta A."/>
            <person name="Kobayashi H."/>
            <person name="Kobayashi N."/>
            <person name="Machita K."/>
            <person name="Maehara T."/>
            <person name="Masukawa M."/>
            <person name="Mizubayashi T."/>
            <person name="Mukai Y."/>
            <person name="Nagasaki H."/>
            <person name="Nagata Y."/>
            <person name="Naito S."/>
            <person name="Nakashima M."/>
            <person name="Nakama Y."/>
            <person name="Nakamichi Y."/>
            <person name="Nakamura M."/>
            <person name="Meguro A."/>
            <person name="Negishi M."/>
            <person name="Ohta I."/>
            <person name="Ohta T."/>
            <person name="Okamoto M."/>
            <person name="Ono N."/>
            <person name="Saji S."/>
            <person name="Sakaguchi M."/>
            <person name="Sakai K."/>
            <person name="Shibata M."/>
            <person name="Shimokawa T."/>
            <person name="Song J."/>
            <person name="Takazaki Y."/>
            <person name="Terasawa K."/>
            <person name="Tsugane M."/>
            <person name="Tsuji K."/>
            <person name="Ueda S."/>
            <person name="Waki K."/>
            <person name="Yamagata H."/>
            <person name="Yamamoto M."/>
            <person name="Yamamoto S."/>
            <person name="Yamane H."/>
            <person name="Yoshiki S."/>
            <person name="Yoshihara R."/>
            <person name="Yukawa K."/>
            <person name="Zhong H."/>
            <person name="Yano M."/>
            <person name="Yuan Q."/>
            <person name="Ouyang S."/>
            <person name="Liu J."/>
            <person name="Jones K.M."/>
            <person name="Gansberger K."/>
            <person name="Moffat K."/>
            <person name="Hill J."/>
            <person name="Bera J."/>
            <person name="Fadrosh D."/>
            <person name="Jin S."/>
            <person name="Johri S."/>
            <person name="Kim M."/>
            <person name="Overton L."/>
            <person name="Reardon M."/>
            <person name="Tsitrin T."/>
            <person name="Vuong H."/>
            <person name="Weaver B."/>
            <person name="Ciecko A."/>
            <person name="Tallon L."/>
            <person name="Jackson J."/>
            <person name="Pai G."/>
            <person name="Aken S.V."/>
            <person name="Utterback T."/>
            <person name="Reidmuller S."/>
            <person name="Feldblyum T."/>
            <person name="Hsiao J."/>
            <person name="Zismann V."/>
            <person name="Iobst S."/>
            <person name="de Vazeille A.R."/>
            <person name="Buell C.R."/>
            <person name="Ying K."/>
            <person name="Li Y."/>
            <person name="Lu T."/>
            <person name="Huang Y."/>
            <person name="Zhao Q."/>
            <person name="Feng Q."/>
            <person name="Zhang L."/>
            <person name="Zhu J."/>
            <person name="Weng Q."/>
            <person name="Mu J."/>
            <person name="Lu Y."/>
            <person name="Fan D."/>
            <person name="Liu Y."/>
            <person name="Guan J."/>
            <person name="Zhang Y."/>
            <person name="Yu S."/>
            <person name="Liu X."/>
            <person name="Zhang Y."/>
            <person name="Hong G."/>
            <person name="Han B."/>
            <person name="Choisne N."/>
            <person name="Demange N."/>
            <person name="Orjeda G."/>
            <person name="Samain S."/>
            <person name="Cattolico L."/>
            <person name="Pelletier E."/>
            <person name="Couloux A."/>
            <person name="Segurens B."/>
            <person name="Wincker P."/>
            <person name="D'Hont A."/>
            <person name="Scarpelli C."/>
            <person name="Weissenbach J."/>
            <person name="Salanoubat M."/>
            <person name="Quetier F."/>
            <person name="Yu Y."/>
            <person name="Kim H.R."/>
            <person name="Rambo T."/>
            <person name="Currie J."/>
            <person name="Collura K."/>
            <person name="Luo M."/>
            <person name="Yang T."/>
            <person name="Ammiraju J.S.S."/>
            <person name="Engler F."/>
            <person name="Soderlund C."/>
            <person name="Wing R.A."/>
            <person name="Palmer L.E."/>
            <person name="de la Bastide M."/>
            <person name="Spiegel L."/>
            <person name="Nascimento L."/>
            <person name="Zutavern T."/>
            <person name="O'Shaughnessy A."/>
            <person name="Dike S."/>
            <person name="Dedhia N."/>
            <person name="Preston R."/>
            <person name="Balija V."/>
            <person name="McCombie W.R."/>
            <person name="Chow T."/>
            <person name="Chen H."/>
            <person name="Chung M."/>
            <person name="Chen C."/>
            <person name="Shaw J."/>
            <person name="Wu H."/>
            <person name="Hsiao K."/>
            <person name="Chao Y."/>
            <person name="Chu M."/>
            <person name="Cheng C."/>
            <person name="Hour A."/>
            <person name="Lee P."/>
            <person name="Lin S."/>
            <person name="Lin Y."/>
            <person name="Liou J."/>
            <person name="Liu S."/>
            <person name="Hsing Y."/>
            <person name="Raghuvanshi S."/>
            <person name="Mohanty A."/>
            <person name="Bharti A.K."/>
            <person name="Gaur A."/>
            <person name="Gupta V."/>
            <person name="Kumar D."/>
            <person name="Ravi V."/>
            <person name="Vij S."/>
            <person name="Kapur A."/>
            <person name="Khurana P."/>
            <person name="Khurana P."/>
            <person name="Khurana J.P."/>
            <person name="Tyagi A.K."/>
            <person name="Gaikwad K."/>
            <person name="Singh A."/>
            <person name="Dalal V."/>
            <person name="Srivastava S."/>
            <person name="Dixit A."/>
            <person name="Pal A.K."/>
            <person name="Ghazi I.A."/>
            <person name="Yadav M."/>
            <person name="Pandit A."/>
            <person name="Bhargava A."/>
            <person name="Sureshbabu K."/>
            <person name="Batra K."/>
            <person name="Sharma T.R."/>
            <person name="Mohapatra T."/>
            <person name="Singh N.K."/>
            <person name="Messing J."/>
            <person name="Nelson A.B."/>
            <person name="Fuks G."/>
            <person name="Kavchok S."/>
            <person name="Keizer G."/>
            <person name="Linton E."/>
            <person name="Llaca V."/>
            <person name="Song R."/>
            <person name="Tanyolac B."/>
            <person name="Young S."/>
            <person name="Ho-Il K."/>
            <person name="Hahn J.H."/>
            <person name="Sangsakoo G."/>
            <person name="Vanavichit A."/>
            <person name="de Mattos Luiz.A.T."/>
            <person name="Zimmer P.D."/>
            <person name="Malone G."/>
            <person name="Dellagostin O."/>
            <person name="de Oliveira A.C."/>
            <person name="Bevan M."/>
            <person name="Bancroft I."/>
            <person name="Minx P."/>
            <person name="Cordum H."/>
            <person name="Wilson R."/>
            <person name="Cheng Z."/>
            <person name="Jin W."/>
            <person name="Jiang J."/>
            <person name="Leong S.A."/>
            <person name="Iwama H."/>
            <person name="Gojobori T."/>
            <person name="Itoh T."/>
            <person name="Niimura Y."/>
            <person name="Fujii Y."/>
            <person name="Habara T."/>
            <person name="Sakai H."/>
            <person name="Sato Y."/>
            <person name="Wilson G."/>
            <person name="Kumar K."/>
            <person name="McCouch S."/>
            <person name="Juretic N."/>
            <person name="Hoen D."/>
            <person name="Wright S."/>
            <person name="Bruskiewich R."/>
            <person name="Bureau T."/>
            <person name="Miyao A."/>
            <person name="Hirochika H."/>
            <person name="Nishikawa T."/>
            <person name="Kadowaki K."/>
            <person name="Sugiura M."/>
            <person name="Burr B."/>
            <person name="Sasaki T."/>
        </authorList>
    </citation>
    <scope>NUCLEOTIDE SEQUENCE [LARGE SCALE GENOMIC DNA]</scope>
    <source>
        <strain evidence="2">cv. Nipponbare</strain>
    </source>
</reference>